<name>X1W008_9ZZZZ</name>
<comment type="caution">
    <text evidence="1">The sequence shown here is derived from an EMBL/GenBank/DDBJ whole genome shotgun (WGS) entry which is preliminary data.</text>
</comment>
<accession>X1W008</accession>
<gene>
    <name evidence="1" type="ORF">S12H4_55103</name>
</gene>
<organism evidence="1">
    <name type="scientific">marine sediment metagenome</name>
    <dbReference type="NCBI Taxonomy" id="412755"/>
    <lineage>
        <taxon>unclassified sequences</taxon>
        <taxon>metagenomes</taxon>
        <taxon>ecological metagenomes</taxon>
    </lineage>
</organism>
<evidence type="ECO:0000313" key="1">
    <source>
        <dbReference type="EMBL" id="GAJ19380.1"/>
    </source>
</evidence>
<proteinExistence type="predicted"/>
<dbReference type="EMBL" id="BARW01035310">
    <property type="protein sequence ID" value="GAJ19380.1"/>
    <property type="molecule type" value="Genomic_DNA"/>
</dbReference>
<sequence>MDGLTQAEAIVRGAEFGRVSFVEVTAGQKLYGVMPDDTVVVHATIDYRGPYWADYFYVAIGEFRGVTWPAQIGLFDEIWYKRVEAYFDASADWVTYPLTVEILITPIGLAPWTPGWFDLYAKLDVAEGKAGFPKFDNVIEILLKPEFDHFTIDSYDVVS</sequence>
<protein>
    <submittedName>
        <fullName evidence="1">Uncharacterized protein</fullName>
    </submittedName>
</protein>
<reference evidence="1" key="1">
    <citation type="journal article" date="2014" name="Front. Microbiol.">
        <title>High frequency of phylogenetically diverse reductive dehalogenase-homologous genes in deep subseafloor sedimentary metagenomes.</title>
        <authorList>
            <person name="Kawai M."/>
            <person name="Futagami T."/>
            <person name="Toyoda A."/>
            <person name="Takaki Y."/>
            <person name="Nishi S."/>
            <person name="Hori S."/>
            <person name="Arai W."/>
            <person name="Tsubouchi T."/>
            <person name="Morono Y."/>
            <person name="Uchiyama I."/>
            <person name="Ito T."/>
            <person name="Fujiyama A."/>
            <person name="Inagaki F."/>
            <person name="Takami H."/>
        </authorList>
    </citation>
    <scope>NUCLEOTIDE SEQUENCE</scope>
    <source>
        <strain evidence="1">Expedition CK06-06</strain>
    </source>
</reference>
<dbReference type="AlphaFoldDB" id="X1W008"/>